<protein>
    <submittedName>
        <fullName evidence="1">Uncharacterized protein</fullName>
    </submittedName>
</protein>
<keyword evidence="2" id="KW-1185">Reference proteome</keyword>
<accession>A0A445KA02</accession>
<evidence type="ECO:0000313" key="1">
    <source>
        <dbReference type="EMBL" id="RZC07625.1"/>
    </source>
</evidence>
<proteinExistence type="predicted"/>
<name>A0A445KA02_GLYSO</name>
<comment type="caution">
    <text evidence="1">The sequence shown here is derived from an EMBL/GenBank/DDBJ whole genome shotgun (WGS) entry which is preliminary data.</text>
</comment>
<organism evidence="1 2">
    <name type="scientific">Glycine soja</name>
    <name type="common">Wild soybean</name>
    <dbReference type="NCBI Taxonomy" id="3848"/>
    <lineage>
        <taxon>Eukaryota</taxon>
        <taxon>Viridiplantae</taxon>
        <taxon>Streptophyta</taxon>
        <taxon>Embryophyta</taxon>
        <taxon>Tracheophyta</taxon>
        <taxon>Spermatophyta</taxon>
        <taxon>Magnoliopsida</taxon>
        <taxon>eudicotyledons</taxon>
        <taxon>Gunneridae</taxon>
        <taxon>Pentapetalae</taxon>
        <taxon>rosids</taxon>
        <taxon>fabids</taxon>
        <taxon>Fabales</taxon>
        <taxon>Fabaceae</taxon>
        <taxon>Papilionoideae</taxon>
        <taxon>50 kb inversion clade</taxon>
        <taxon>NPAAA clade</taxon>
        <taxon>indigoferoid/millettioid clade</taxon>
        <taxon>Phaseoleae</taxon>
        <taxon>Glycine</taxon>
        <taxon>Glycine subgen. Soja</taxon>
    </lineage>
</organism>
<sequence length="50" mass="5639">MGFLLAENLFKLTQVPSITHIYREGNACADKLATSRQIILVNLLSFYRAP</sequence>
<evidence type="ECO:0000313" key="2">
    <source>
        <dbReference type="Proteomes" id="UP000289340"/>
    </source>
</evidence>
<dbReference type="Proteomes" id="UP000289340">
    <property type="component" value="Chromosome 6"/>
</dbReference>
<dbReference type="AlphaFoldDB" id="A0A445KA02"/>
<dbReference type="EMBL" id="QZWG01000006">
    <property type="protein sequence ID" value="RZC07625.1"/>
    <property type="molecule type" value="Genomic_DNA"/>
</dbReference>
<reference evidence="1 2" key="1">
    <citation type="submission" date="2018-09" db="EMBL/GenBank/DDBJ databases">
        <title>A high-quality reference genome of wild soybean provides a powerful tool to mine soybean genomes.</title>
        <authorList>
            <person name="Xie M."/>
            <person name="Chung C.Y.L."/>
            <person name="Li M.-W."/>
            <person name="Wong F.-L."/>
            <person name="Chan T.-F."/>
            <person name="Lam H.-M."/>
        </authorList>
    </citation>
    <scope>NUCLEOTIDE SEQUENCE [LARGE SCALE GENOMIC DNA]</scope>
    <source>
        <strain evidence="2">cv. W05</strain>
        <tissue evidence="1">Hypocotyl of etiolated seedlings</tissue>
    </source>
</reference>
<gene>
    <name evidence="1" type="ORF">D0Y65_014749</name>
</gene>